<dbReference type="RefSeq" id="WP_110312602.1">
    <property type="nucleotide sequence ID" value="NZ_QICL01000046.1"/>
</dbReference>
<evidence type="ECO:0000313" key="2">
    <source>
        <dbReference type="Proteomes" id="UP000247973"/>
    </source>
</evidence>
<dbReference type="OrthoDB" id="996707at2"/>
<gene>
    <name evidence="1" type="ORF">CLV62_14616</name>
</gene>
<name>A0A2V3PJK7_9BACT</name>
<proteinExistence type="predicted"/>
<dbReference type="Proteomes" id="UP000247973">
    <property type="component" value="Unassembled WGS sequence"/>
</dbReference>
<dbReference type="EMBL" id="QICL01000046">
    <property type="protein sequence ID" value="PXV58465.1"/>
    <property type="molecule type" value="Genomic_DNA"/>
</dbReference>
<protein>
    <submittedName>
        <fullName evidence="1">Uncharacterized protein</fullName>
    </submittedName>
</protein>
<accession>A0A2V3PJK7</accession>
<evidence type="ECO:0000313" key="1">
    <source>
        <dbReference type="EMBL" id="PXV58465.1"/>
    </source>
</evidence>
<dbReference type="AlphaFoldDB" id="A0A2V3PJK7"/>
<reference evidence="1 2" key="1">
    <citation type="submission" date="2018-03" db="EMBL/GenBank/DDBJ databases">
        <title>Genomic Encyclopedia of Archaeal and Bacterial Type Strains, Phase II (KMG-II): from individual species to whole genera.</title>
        <authorList>
            <person name="Goeker M."/>
        </authorList>
    </citation>
    <scope>NUCLEOTIDE SEQUENCE [LARGE SCALE GENOMIC DNA]</scope>
    <source>
        <strain evidence="1 2">DSM 100214</strain>
    </source>
</reference>
<comment type="caution">
    <text evidence="1">The sequence shown here is derived from an EMBL/GenBank/DDBJ whole genome shotgun (WGS) entry which is preliminary data.</text>
</comment>
<keyword evidence="2" id="KW-1185">Reference proteome</keyword>
<organism evidence="1 2">
    <name type="scientific">Dysgonomonas alginatilytica</name>
    <dbReference type="NCBI Taxonomy" id="1605892"/>
    <lineage>
        <taxon>Bacteria</taxon>
        <taxon>Pseudomonadati</taxon>
        <taxon>Bacteroidota</taxon>
        <taxon>Bacteroidia</taxon>
        <taxon>Bacteroidales</taxon>
        <taxon>Dysgonomonadaceae</taxon>
        <taxon>Dysgonomonas</taxon>
    </lineage>
</organism>
<sequence>MDTFIKIYIVISLWLWTGLFLSSPSLRRAFVDMHRRIIERVYKSIKKQVVKLIQKTAGFISRKLRTASHYMQESSYDLRVSVARSLVSKELLKELMHKNLVYAISRARMMDQGDSGVGLHELETMADLATGKDVGDKGRKEAVETAFRLCDTDLFEQLITRIPRAQERILLAFDRIEGSNPYESVKNEVYRKFIRE</sequence>